<dbReference type="Proteomes" id="UP000176923">
    <property type="component" value="Unassembled WGS sequence"/>
</dbReference>
<comment type="caution">
    <text evidence="1">The sequence shown here is derived from an EMBL/GenBank/DDBJ whole genome shotgun (WGS) entry which is preliminary data.</text>
</comment>
<sequence length="163" mass="18403">MVNYRNILFKRSDSQTLVSDIEKKELDKLQNLALTTSTLFRAKTVFPFHLFPDEITIDPIKVSFIHRIFFGSEQLFSIEIKNILEVTVESGPFFATLFVDFLVVNSLTPPPPPIIINHLRKSDAAAARRIIQGLMIAKREGVNLTDVHTQNVTPLLQKVGKAS</sequence>
<evidence type="ECO:0000313" key="1">
    <source>
        <dbReference type="EMBL" id="OGG15474.1"/>
    </source>
</evidence>
<name>A0A1F5ZSZ7_9BACT</name>
<dbReference type="STRING" id="1798382.A3D77_06515"/>
<organism evidence="1 2">
    <name type="scientific">Candidatus Gottesmanbacteria bacterium RIFCSPHIGHO2_02_FULL_39_11</name>
    <dbReference type="NCBI Taxonomy" id="1798382"/>
    <lineage>
        <taxon>Bacteria</taxon>
        <taxon>Candidatus Gottesmaniibacteriota</taxon>
    </lineage>
</organism>
<proteinExistence type="predicted"/>
<dbReference type="AlphaFoldDB" id="A0A1F5ZSZ7"/>
<reference evidence="1 2" key="1">
    <citation type="journal article" date="2016" name="Nat. Commun.">
        <title>Thousands of microbial genomes shed light on interconnected biogeochemical processes in an aquifer system.</title>
        <authorList>
            <person name="Anantharaman K."/>
            <person name="Brown C.T."/>
            <person name="Hug L.A."/>
            <person name="Sharon I."/>
            <person name="Castelle C.J."/>
            <person name="Probst A.J."/>
            <person name="Thomas B.C."/>
            <person name="Singh A."/>
            <person name="Wilkins M.J."/>
            <person name="Karaoz U."/>
            <person name="Brodie E.L."/>
            <person name="Williams K.H."/>
            <person name="Hubbard S.S."/>
            <person name="Banfield J.F."/>
        </authorList>
    </citation>
    <scope>NUCLEOTIDE SEQUENCE [LARGE SCALE GENOMIC DNA]</scope>
</reference>
<evidence type="ECO:0008006" key="3">
    <source>
        <dbReference type="Google" id="ProtNLM"/>
    </source>
</evidence>
<gene>
    <name evidence="1" type="ORF">A3D77_06515</name>
</gene>
<accession>A0A1F5ZSZ7</accession>
<protein>
    <recommendedName>
        <fullName evidence="3">YokE-like PH domain-containing protein</fullName>
    </recommendedName>
</protein>
<evidence type="ECO:0000313" key="2">
    <source>
        <dbReference type="Proteomes" id="UP000176923"/>
    </source>
</evidence>
<dbReference type="EMBL" id="MFJL01000024">
    <property type="protein sequence ID" value="OGG15474.1"/>
    <property type="molecule type" value="Genomic_DNA"/>
</dbReference>